<proteinExistence type="predicted"/>
<evidence type="ECO:0000313" key="1">
    <source>
        <dbReference type="EMBL" id="MBW84643.1"/>
    </source>
</evidence>
<name>A0A2P2ITW7_RHIMU</name>
<accession>A0A2P2ITW7</accession>
<reference evidence="1" key="1">
    <citation type="submission" date="2018-02" db="EMBL/GenBank/DDBJ databases">
        <title>Rhizophora mucronata_Transcriptome.</title>
        <authorList>
            <person name="Meera S.P."/>
            <person name="Sreeshan A."/>
            <person name="Augustine A."/>
        </authorList>
    </citation>
    <scope>NUCLEOTIDE SEQUENCE</scope>
    <source>
        <tissue evidence="1">Leaf</tissue>
    </source>
</reference>
<organism evidence="1">
    <name type="scientific">Rhizophora mucronata</name>
    <name type="common">Asiatic mangrove</name>
    <dbReference type="NCBI Taxonomy" id="61149"/>
    <lineage>
        <taxon>Eukaryota</taxon>
        <taxon>Viridiplantae</taxon>
        <taxon>Streptophyta</taxon>
        <taxon>Embryophyta</taxon>
        <taxon>Tracheophyta</taxon>
        <taxon>Spermatophyta</taxon>
        <taxon>Magnoliopsida</taxon>
        <taxon>eudicotyledons</taxon>
        <taxon>Gunneridae</taxon>
        <taxon>Pentapetalae</taxon>
        <taxon>rosids</taxon>
        <taxon>fabids</taxon>
        <taxon>Malpighiales</taxon>
        <taxon>Rhizophoraceae</taxon>
        <taxon>Rhizophora</taxon>
    </lineage>
</organism>
<sequence>MQSEWSCVL</sequence>
<protein>
    <submittedName>
        <fullName evidence="1">Uncharacterized protein</fullName>
    </submittedName>
</protein>
<dbReference type="EMBL" id="GGEC01004160">
    <property type="protein sequence ID" value="MBW84643.1"/>
    <property type="molecule type" value="Transcribed_RNA"/>
</dbReference>